<keyword evidence="3" id="KW-1185">Reference proteome</keyword>
<evidence type="ECO:0000313" key="2">
    <source>
        <dbReference type="EMBL" id="RSH79919.1"/>
    </source>
</evidence>
<feature type="region of interest" description="Disordered" evidence="1">
    <location>
        <begin position="448"/>
        <end position="508"/>
    </location>
</feature>
<name>A0A427XLW2_9TREE</name>
<evidence type="ECO:0000313" key="3">
    <source>
        <dbReference type="Proteomes" id="UP000279236"/>
    </source>
</evidence>
<protein>
    <recommendedName>
        <fullName evidence="4">Charged multivesicular body protein 7</fullName>
    </recommendedName>
</protein>
<dbReference type="InterPro" id="IPR005024">
    <property type="entry name" value="Snf7_fam"/>
</dbReference>
<dbReference type="OrthoDB" id="10250120at2759"/>
<dbReference type="EMBL" id="RSCE01000009">
    <property type="protein sequence ID" value="RSH79919.1"/>
    <property type="molecule type" value="Genomic_DNA"/>
</dbReference>
<sequence length="508" mass="53728">MATAPPFLAPTAHPLPSPERLAALYAFTRAQRESNPDGYASNVRWWGDALAAGLEAGTVGANSSDGGRDTLVLRVDDALLDALAKNGTRPKGIAGVVDSLASTPALLPLARFLDSLTPIEQGPSIASRIVGAGWSALGRLSPFGGEQTEEGLYKSTRGKEYVHVPSVKAAAAKFVERLDNNPLVNYTDSLFSRASFLKEFGDITSPQANLSKRDTDVLLRWLARDVGSVVVEGDVIKIISGGQLASDHPITEADRGALAVLGTLSRVDAQIADIEVEAADCQAKVKRQLGLGQRAAAASYLRSKKNLDDVLAKRVATGEQLRSVVRALDQAKGDAEVMSAYEASTAALASALSDPRLSPDRIAATTDALADALADQREIDDAVRLGGDLANPAIDEDELEKELAALVLEDKEEKEAKERKEREERAAADKKRADADAAAAAAAAAAKVLAPSVPSSDPGSKGTDAGTAVTPETQWADRHADAQQREHEERERAAAEQLKRDERLVAAE</sequence>
<proteinExistence type="predicted"/>
<dbReference type="GO" id="GO:0032511">
    <property type="term" value="P:late endosome to vacuole transport via multivesicular body sorting pathway"/>
    <property type="evidence" value="ECO:0007669"/>
    <property type="project" value="TreeGrafter"/>
</dbReference>
<reference evidence="2 3" key="1">
    <citation type="submission" date="2018-11" db="EMBL/GenBank/DDBJ databases">
        <title>Genome sequence of Apiotrichum porosum DSM 27194.</title>
        <authorList>
            <person name="Aliyu H."/>
            <person name="Gorte O."/>
            <person name="Ochsenreither K."/>
        </authorList>
    </citation>
    <scope>NUCLEOTIDE SEQUENCE [LARGE SCALE GENOMIC DNA]</scope>
    <source>
        <strain evidence="2 3">DSM 27194</strain>
    </source>
</reference>
<dbReference type="RefSeq" id="XP_028475028.1">
    <property type="nucleotide sequence ID" value="XM_028624860.1"/>
</dbReference>
<gene>
    <name evidence="2" type="ORF">EHS24_009587</name>
</gene>
<dbReference type="Pfam" id="PF03357">
    <property type="entry name" value="Snf7"/>
    <property type="match status" value="1"/>
</dbReference>
<dbReference type="GO" id="GO:0000815">
    <property type="term" value="C:ESCRT III complex"/>
    <property type="evidence" value="ECO:0007669"/>
    <property type="project" value="TreeGrafter"/>
</dbReference>
<dbReference type="AlphaFoldDB" id="A0A427XLW2"/>
<dbReference type="PANTHER" id="PTHR22761">
    <property type="entry name" value="CHARGED MULTIVESICULAR BODY PROTEIN"/>
    <property type="match status" value="1"/>
</dbReference>
<dbReference type="Gene3D" id="6.10.140.1230">
    <property type="match status" value="1"/>
</dbReference>
<dbReference type="Proteomes" id="UP000279236">
    <property type="component" value="Unassembled WGS sequence"/>
</dbReference>
<evidence type="ECO:0000256" key="1">
    <source>
        <dbReference type="SAM" id="MobiDB-lite"/>
    </source>
</evidence>
<accession>A0A427XLW2</accession>
<comment type="caution">
    <text evidence="2">The sequence shown here is derived from an EMBL/GenBank/DDBJ whole genome shotgun (WGS) entry which is preliminary data.</text>
</comment>
<feature type="compositionally biased region" description="Basic and acidic residues" evidence="1">
    <location>
        <begin position="475"/>
        <end position="508"/>
    </location>
</feature>
<dbReference type="PANTHER" id="PTHR22761:SF96">
    <property type="entry name" value="BCDNA.GH08385"/>
    <property type="match status" value="1"/>
</dbReference>
<dbReference type="STRING" id="105984.A0A427XLW2"/>
<dbReference type="GO" id="GO:0006900">
    <property type="term" value="P:vesicle budding from membrane"/>
    <property type="evidence" value="ECO:0007669"/>
    <property type="project" value="TreeGrafter"/>
</dbReference>
<organism evidence="2 3">
    <name type="scientific">Apiotrichum porosum</name>
    <dbReference type="NCBI Taxonomy" id="105984"/>
    <lineage>
        <taxon>Eukaryota</taxon>
        <taxon>Fungi</taxon>
        <taxon>Dikarya</taxon>
        <taxon>Basidiomycota</taxon>
        <taxon>Agaricomycotina</taxon>
        <taxon>Tremellomycetes</taxon>
        <taxon>Trichosporonales</taxon>
        <taxon>Trichosporonaceae</taxon>
        <taxon>Apiotrichum</taxon>
    </lineage>
</organism>
<evidence type="ECO:0008006" key="4">
    <source>
        <dbReference type="Google" id="ProtNLM"/>
    </source>
</evidence>
<dbReference type="GO" id="GO:0009898">
    <property type="term" value="C:cytoplasmic side of plasma membrane"/>
    <property type="evidence" value="ECO:0007669"/>
    <property type="project" value="TreeGrafter"/>
</dbReference>
<dbReference type="GO" id="GO:0005771">
    <property type="term" value="C:multivesicular body"/>
    <property type="evidence" value="ECO:0007669"/>
    <property type="project" value="TreeGrafter"/>
</dbReference>
<feature type="region of interest" description="Disordered" evidence="1">
    <location>
        <begin position="412"/>
        <end position="435"/>
    </location>
</feature>
<dbReference type="GeneID" id="39594130"/>